<dbReference type="SUPFAM" id="SSF52172">
    <property type="entry name" value="CheY-like"/>
    <property type="match status" value="1"/>
</dbReference>
<dbReference type="GO" id="GO:0000160">
    <property type="term" value="P:phosphorelay signal transduction system"/>
    <property type="evidence" value="ECO:0007669"/>
    <property type="project" value="InterPro"/>
</dbReference>
<dbReference type="Gene3D" id="3.40.50.2300">
    <property type="match status" value="1"/>
</dbReference>
<dbReference type="Pfam" id="PF00072">
    <property type="entry name" value="Response_reg"/>
    <property type="match status" value="1"/>
</dbReference>
<feature type="modified residue" description="4-aspartylphosphate" evidence="2">
    <location>
        <position position="55"/>
    </location>
</feature>
<gene>
    <name evidence="4" type="ORF">ENJ15_05580</name>
</gene>
<dbReference type="AlphaFoldDB" id="A0A7V5RPP5"/>
<evidence type="ECO:0000313" key="4">
    <source>
        <dbReference type="EMBL" id="HHM02466.1"/>
    </source>
</evidence>
<comment type="caution">
    <text evidence="4">The sequence shown here is derived from an EMBL/GenBank/DDBJ whole genome shotgun (WGS) entry which is preliminary data.</text>
</comment>
<dbReference type="InterPro" id="IPR050595">
    <property type="entry name" value="Bact_response_regulator"/>
</dbReference>
<feature type="domain" description="Response regulatory" evidence="3">
    <location>
        <begin position="3"/>
        <end position="103"/>
    </location>
</feature>
<dbReference type="InterPro" id="IPR011006">
    <property type="entry name" value="CheY-like_superfamily"/>
</dbReference>
<keyword evidence="1 2" id="KW-0597">Phosphoprotein</keyword>
<evidence type="ECO:0000256" key="1">
    <source>
        <dbReference type="ARBA" id="ARBA00022553"/>
    </source>
</evidence>
<accession>A0A7V5RPP5</accession>
<dbReference type="PANTHER" id="PTHR44591:SF3">
    <property type="entry name" value="RESPONSE REGULATORY DOMAIN-CONTAINING PROTEIN"/>
    <property type="match status" value="1"/>
</dbReference>
<dbReference type="SMART" id="SM00448">
    <property type="entry name" value="REC"/>
    <property type="match status" value="1"/>
</dbReference>
<name>A0A7V5RPP5_CALAY</name>
<protein>
    <submittedName>
        <fullName evidence="4">Response regulator</fullName>
    </submittedName>
</protein>
<dbReference type="PROSITE" id="PS50110">
    <property type="entry name" value="RESPONSE_REGULATORY"/>
    <property type="match status" value="1"/>
</dbReference>
<dbReference type="PANTHER" id="PTHR44591">
    <property type="entry name" value="STRESS RESPONSE REGULATOR PROTEIN 1"/>
    <property type="match status" value="1"/>
</dbReference>
<sequence length="103" mass="11433">MNRILIVDDSSMARTLIRRSLEVCGFDELNVLEASNGVNAMEVLRNNPIDMVFTDLNMPEMDGEGLLKRIKSSPRLNHIPVVVISSKKSSATERKLIAEHAVA</sequence>
<organism evidence="4">
    <name type="scientific">Caldithrix abyssi</name>
    <dbReference type="NCBI Taxonomy" id="187145"/>
    <lineage>
        <taxon>Bacteria</taxon>
        <taxon>Pseudomonadati</taxon>
        <taxon>Calditrichota</taxon>
        <taxon>Calditrichia</taxon>
        <taxon>Calditrichales</taxon>
        <taxon>Calditrichaceae</taxon>
        <taxon>Caldithrix</taxon>
    </lineage>
</organism>
<dbReference type="EMBL" id="DRLI01000212">
    <property type="protein sequence ID" value="HHM02466.1"/>
    <property type="molecule type" value="Genomic_DNA"/>
</dbReference>
<dbReference type="Proteomes" id="UP000885771">
    <property type="component" value="Unassembled WGS sequence"/>
</dbReference>
<feature type="non-terminal residue" evidence="4">
    <location>
        <position position="103"/>
    </location>
</feature>
<evidence type="ECO:0000259" key="3">
    <source>
        <dbReference type="PROSITE" id="PS50110"/>
    </source>
</evidence>
<reference evidence="4" key="1">
    <citation type="journal article" date="2020" name="mSystems">
        <title>Genome- and Community-Level Interaction Insights into Carbon Utilization and Element Cycling Functions of Hydrothermarchaeota in Hydrothermal Sediment.</title>
        <authorList>
            <person name="Zhou Z."/>
            <person name="Liu Y."/>
            <person name="Xu W."/>
            <person name="Pan J."/>
            <person name="Luo Z.H."/>
            <person name="Li M."/>
        </authorList>
    </citation>
    <scope>NUCLEOTIDE SEQUENCE [LARGE SCALE GENOMIC DNA]</scope>
    <source>
        <strain evidence="4">HyVt-460</strain>
    </source>
</reference>
<proteinExistence type="predicted"/>
<dbReference type="InterPro" id="IPR001789">
    <property type="entry name" value="Sig_transdc_resp-reg_receiver"/>
</dbReference>
<evidence type="ECO:0000256" key="2">
    <source>
        <dbReference type="PROSITE-ProRule" id="PRU00169"/>
    </source>
</evidence>